<dbReference type="WBParaSite" id="jg1231">
    <property type="protein sequence ID" value="jg1231"/>
    <property type="gene ID" value="jg1231"/>
</dbReference>
<accession>A0A915CUA8</accession>
<dbReference type="Proteomes" id="UP000887574">
    <property type="component" value="Unplaced"/>
</dbReference>
<name>A0A915CUA8_9BILA</name>
<proteinExistence type="predicted"/>
<sequence>MYHVAAIFSKMFKIKAIATLYVEKNEQGEAEETKTIKLQVPRGTTVRDFVTKALKKADLGSSFGCVGVQYSSKKFDKFLDVGYDEIIKDGREYTVKVNWSLLAIKKIDDKSDGEVAAVSKKGDDDLSTCKSHADDDGNTLSCSTASATEKLDETSEHHATYAEVVKMGAESKDIEVPKEEDLAQAEKFKEDVEAPEEEQNVSKVTFSEQALSSTRASRTHRIVRRLEKLLPRCRHRLRRQLELSKRDGSAMSFLPLLSKELGSIRWPASPFAMNFSSVMCLVITDKSSFFLVNSYRFYENVFVRFVS</sequence>
<protein>
    <submittedName>
        <fullName evidence="2">Uncharacterized protein</fullName>
    </submittedName>
</protein>
<evidence type="ECO:0000313" key="1">
    <source>
        <dbReference type="Proteomes" id="UP000887574"/>
    </source>
</evidence>
<reference evidence="2" key="1">
    <citation type="submission" date="2022-11" db="UniProtKB">
        <authorList>
            <consortium name="WormBaseParasite"/>
        </authorList>
    </citation>
    <scope>IDENTIFICATION</scope>
</reference>
<keyword evidence="1" id="KW-1185">Reference proteome</keyword>
<dbReference type="AlphaFoldDB" id="A0A915CUA8"/>
<evidence type="ECO:0000313" key="2">
    <source>
        <dbReference type="WBParaSite" id="jg1231"/>
    </source>
</evidence>
<organism evidence="1 2">
    <name type="scientific">Ditylenchus dipsaci</name>
    <dbReference type="NCBI Taxonomy" id="166011"/>
    <lineage>
        <taxon>Eukaryota</taxon>
        <taxon>Metazoa</taxon>
        <taxon>Ecdysozoa</taxon>
        <taxon>Nematoda</taxon>
        <taxon>Chromadorea</taxon>
        <taxon>Rhabditida</taxon>
        <taxon>Tylenchina</taxon>
        <taxon>Tylenchomorpha</taxon>
        <taxon>Sphaerularioidea</taxon>
        <taxon>Anguinidae</taxon>
        <taxon>Anguininae</taxon>
        <taxon>Ditylenchus</taxon>
    </lineage>
</organism>